<dbReference type="AlphaFoldDB" id="A0A139WUK9"/>
<proteinExistence type="predicted"/>
<name>A0A139WUK9_9CYAN</name>
<accession>A0A139WUK9</accession>
<sequence length="868" mass="99770">MTLPSPRLDDKTFAQLMEDARKLIPRYAPEWTDHNTHDPGITFLELFAWLTELQRYYLDQVRDESFLKFLKLVGIQPKDIASATTDVKFSFIDRQELAPILVPQGTKLTTNEQVIFETNASLLVVPDSLQKAISSSKSGRKDNKEAIDRQGLSFFAFGENAEAGSCLYLGFKLYIFDWNNFPSIGWNTHSERLKQFLDLYLGFSWVRNIDNDAIYKNDDGKQIIINNGEQRLTLELDELNNKVKLTFNEDTTDEIYLIVVNEDNRRRIYGQPFPIDKSIALTFNLFEGYAVKQGKYGEELVKVIPSATLAWEYWGSDRLWKKLDVNRDETLNLSQSGRLWFTAPQDLSVRNIFPFTEQLFWLRAIVKEAGYELPPKINNILLNTISVTEKHTLSEVTIHSSYHQRIQSFTASYLALIGENIIQVKQFPLTLTLLFFNSRLELLQPIFWLGVVLSYEYEMQYGYWKDWQNYRLEKNSVTGTITVTFRRKIPPKGKNNIRLISYLEEFDEQRFIGKSNGLPGQSFSLKQFVVVSESFKIQVKEQIQKDYLWREWTQVKDFDASSPEDPHYVLDAEKGEIYFGDSINGDIPQVLDYDDEYSICVVSCQTSDGEKGNVEAKKINQILNPVSTSVNTEFIYSTKLTVENQETASGGAPLETLEKAKLRARKNLKQINQAVTSEDFELLALSTPGLRIARVKAIAPPATEAKNLIKVVVVPYSETLIPAKPSLGFLQNVYQHLEPHRLITTKLEVLPPSYVEIKVKALLRIRSGFDPNEVCQQVNQSLIERFLHPLHGGFNGKGWQFGRTVYKSEIYKAIADFTRGVDCVKSLELSFQNVDKDTEANLDRHGNIHISTYSLIYSKKHEIYYEKQ</sequence>
<protein>
    <submittedName>
        <fullName evidence="1">Uncharacterized protein</fullName>
    </submittedName>
</protein>
<dbReference type="Proteomes" id="UP000076925">
    <property type="component" value="Unassembled WGS sequence"/>
</dbReference>
<dbReference type="EMBL" id="ANNX02000047">
    <property type="protein sequence ID" value="KYC36093.1"/>
    <property type="molecule type" value="Genomic_DNA"/>
</dbReference>
<dbReference type="OrthoDB" id="9027184at2"/>
<gene>
    <name evidence="1" type="ORF">WA1_40860</name>
</gene>
<evidence type="ECO:0000313" key="1">
    <source>
        <dbReference type="EMBL" id="KYC36093.1"/>
    </source>
</evidence>
<reference evidence="1 2" key="1">
    <citation type="journal article" date="2013" name="Genome Biol. Evol.">
        <title>Genomes of Stigonematalean cyanobacteria (subsection V) and the evolution of oxygenic photosynthesis from prokaryotes to plastids.</title>
        <authorList>
            <person name="Dagan T."/>
            <person name="Roettger M."/>
            <person name="Stucken K."/>
            <person name="Landan G."/>
            <person name="Koch R."/>
            <person name="Major P."/>
            <person name="Gould S.B."/>
            <person name="Goremykin V.V."/>
            <person name="Rippka R."/>
            <person name="Tandeau de Marsac N."/>
            <person name="Gugger M."/>
            <person name="Lockhart P.J."/>
            <person name="Allen J.F."/>
            <person name="Brune I."/>
            <person name="Maus I."/>
            <person name="Puhler A."/>
            <person name="Martin W.F."/>
        </authorList>
    </citation>
    <scope>NUCLEOTIDE SEQUENCE [LARGE SCALE GENOMIC DNA]</scope>
    <source>
        <strain evidence="1 2">PCC 7110</strain>
    </source>
</reference>
<dbReference type="NCBIfam" id="TIGR02243">
    <property type="entry name" value="putative baseplate assembly protein"/>
    <property type="match status" value="1"/>
</dbReference>
<dbReference type="InterPro" id="IPR011749">
    <property type="entry name" value="CHP02243"/>
</dbReference>
<dbReference type="STRING" id="128403.WA1_40860"/>
<dbReference type="RefSeq" id="WP_017742787.1">
    <property type="nucleotide sequence ID" value="NZ_KQ976354.1"/>
</dbReference>
<evidence type="ECO:0000313" key="2">
    <source>
        <dbReference type="Proteomes" id="UP000076925"/>
    </source>
</evidence>
<keyword evidence="2" id="KW-1185">Reference proteome</keyword>
<organism evidence="1 2">
    <name type="scientific">Scytonema hofmannii PCC 7110</name>
    <dbReference type="NCBI Taxonomy" id="128403"/>
    <lineage>
        <taxon>Bacteria</taxon>
        <taxon>Bacillati</taxon>
        <taxon>Cyanobacteriota</taxon>
        <taxon>Cyanophyceae</taxon>
        <taxon>Nostocales</taxon>
        <taxon>Scytonemataceae</taxon>
        <taxon>Scytonema</taxon>
    </lineage>
</organism>
<comment type="caution">
    <text evidence="1">The sequence shown here is derived from an EMBL/GenBank/DDBJ whole genome shotgun (WGS) entry which is preliminary data.</text>
</comment>